<dbReference type="SUPFAM" id="SSF46785">
    <property type="entry name" value="Winged helix' DNA-binding domain"/>
    <property type="match status" value="1"/>
</dbReference>
<comment type="caution">
    <text evidence="1">The sequence shown here is derived from an EMBL/GenBank/DDBJ whole genome shotgun (WGS) entry which is preliminary data.</text>
</comment>
<reference evidence="1" key="2">
    <citation type="submission" date="2020-09" db="EMBL/GenBank/DDBJ databases">
        <authorList>
            <person name="Sun Q."/>
            <person name="Kim S."/>
        </authorList>
    </citation>
    <scope>NUCLEOTIDE SEQUENCE</scope>
    <source>
        <strain evidence="1">KCTC 32437</strain>
    </source>
</reference>
<dbReference type="Gene3D" id="1.10.10.10">
    <property type="entry name" value="Winged helix-like DNA-binding domain superfamily/Winged helix DNA-binding domain"/>
    <property type="match status" value="1"/>
</dbReference>
<gene>
    <name evidence="1" type="ORF">GCM10007989_11680</name>
</gene>
<dbReference type="Proteomes" id="UP000646579">
    <property type="component" value="Unassembled WGS sequence"/>
</dbReference>
<proteinExistence type="predicted"/>
<dbReference type="AlphaFoldDB" id="A0A918S0X3"/>
<evidence type="ECO:0000313" key="1">
    <source>
        <dbReference type="EMBL" id="GHA18080.1"/>
    </source>
</evidence>
<reference evidence="1" key="1">
    <citation type="journal article" date="2014" name="Int. J. Syst. Evol. Microbiol.">
        <title>Complete genome sequence of Corynebacterium casei LMG S-19264T (=DSM 44701T), isolated from a smear-ripened cheese.</title>
        <authorList>
            <consortium name="US DOE Joint Genome Institute (JGI-PGF)"/>
            <person name="Walter F."/>
            <person name="Albersmeier A."/>
            <person name="Kalinowski J."/>
            <person name="Ruckert C."/>
        </authorList>
    </citation>
    <scope>NUCLEOTIDE SEQUENCE</scope>
    <source>
        <strain evidence="1">KCTC 32437</strain>
    </source>
</reference>
<dbReference type="InterPro" id="IPR036388">
    <property type="entry name" value="WH-like_DNA-bd_sf"/>
</dbReference>
<dbReference type="EMBL" id="BMZE01000001">
    <property type="protein sequence ID" value="GHA18080.1"/>
    <property type="molecule type" value="Genomic_DNA"/>
</dbReference>
<dbReference type="InterPro" id="IPR036390">
    <property type="entry name" value="WH_DNA-bd_sf"/>
</dbReference>
<evidence type="ECO:0000313" key="2">
    <source>
        <dbReference type="Proteomes" id="UP000646579"/>
    </source>
</evidence>
<protein>
    <submittedName>
        <fullName evidence="1">Transcriptional regulator</fullName>
    </submittedName>
</protein>
<name>A0A918S0X3_9HYPH</name>
<keyword evidence="2" id="KW-1185">Reference proteome</keyword>
<organism evidence="1 2">
    <name type="scientific">Devosia pacifica</name>
    <dbReference type="NCBI Taxonomy" id="1335967"/>
    <lineage>
        <taxon>Bacteria</taxon>
        <taxon>Pseudomonadati</taxon>
        <taxon>Pseudomonadota</taxon>
        <taxon>Alphaproteobacteria</taxon>
        <taxon>Hyphomicrobiales</taxon>
        <taxon>Devosiaceae</taxon>
        <taxon>Devosia</taxon>
    </lineage>
</organism>
<sequence>MLIKMRGAMTSAALGAALGITAEAARQQLVRLGDAGLVEFSAERKGVGRPSRRWQLTEAGAARFPDTHAALTVQLLDIVRDALGDTALDSVISERERRTLAAYRGAMSDAATLQDRVKALTAMRSEEGYMAASWQQDDGSYMLVENHCPICAAATACQGFCRAELAVFQEVLGSGAEVRRSEHILAGARRCAYEIRPAGKEVSAD</sequence>
<accession>A0A918S0X3</accession>